<gene>
    <name evidence="2" type="ordered locus">Os02g0617600</name>
</gene>
<feature type="compositionally biased region" description="Basic residues" evidence="1">
    <location>
        <begin position="33"/>
        <end position="46"/>
    </location>
</feature>
<protein>
    <submittedName>
        <fullName evidence="2">Os02g0617600 protein</fullName>
    </submittedName>
</protein>
<reference evidence="3" key="2">
    <citation type="journal article" date="2008" name="Nucleic Acids Res.">
        <title>The rice annotation project database (RAP-DB): 2008 update.</title>
        <authorList>
            <consortium name="The rice annotation project (RAP)"/>
        </authorList>
    </citation>
    <scope>GENOME REANNOTATION</scope>
    <source>
        <strain evidence="3">cv. Nipponbare</strain>
    </source>
</reference>
<evidence type="ECO:0000313" key="2">
    <source>
        <dbReference type="EMBL" id="BAH91809.1"/>
    </source>
</evidence>
<dbReference type="AlphaFoldDB" id="C7IY21"/>
<proteinExistence type="predicted"/>
<dbReference type="KEGG" id="dosa:Os02g0617600"/>
<feature type="region of interest" description="Disordered" evidence="1">
    <location>
        <begin position="1"/>
        <end position="56"/>
    </location>
</feature>
<organism evidence="2 3">
    <name type="scientific">Oryza sativa subsp. japonica</name>
    <name type="common">Rice</name>
    <dbReference type="NCBI Taxonomy" id="39947"/>
    <lineage>
        <taxon>Eukaryota</taxon>
        <taxon>Viridiplantae</taxon>
        <taxon>Streptophyta</taxon>
        <taxon>Embryophyta</taxon>
        <taxon>Tracheophyta</taxon>
        <taxon>Spermatophyta</taxon>
        <taxon>Magnoliopsida</taxon>
        <taxon>Liliopsida</taxon>
        <taxon>Poales</taxon>
        <taxon>Poaceae</taxon>
        <taxon>BOP clade</taxon>
        <taxon>Oryzoideae</taxon>
        <taxon>Oryzeae</taxon>
        <taxon>Oryzinae</taxon>
        <taxon>Oryza</taxon>
        <taxon>Oryza sativa</taxon>
    </lineage>
</organism>
<sequence length="123" mass="13850">MVRAAEQLVAVHARHQRPHRQALEASRQVSEHRSRKGNGQPRRRRSTPTSASLSEIALLGEGDSSVRNGYYYEWASKKARNYLSPDSAEHSEKASEVGEGYTAKCRRVFARAHVYNINSISNN</sequence>
<evidence type="ECO:0000313" key="3">
    <source>
        <dbReference type="Proteomes" id="UP000000763"/>
    </source>
</evidence>
<evidence type="ECO:0000256" key="1">
    <source>
        <dbReference type="SAM" id="MobiDB-lite"/>
    </source>
</evidence>
<reference evidence="2 3" key="1">
    <citation type="journal article" date="2005" name="Nature">
        <title>The map-based sequence of the rice genome.</title>
        <authorList>
            <consortium name="International rice genome sequencing project (IRGSP)"/>
            <person name="Matsumoto T."/>
            <person name="Wu J."/>
            <person name="Kanamori H."/>
            <person name="Katayose Y."/>
            <person name="Fujisawa M."/>
            <person name="Namiki N."/>
            <person name="Mizuno H."/>
            <person name="Yamamoto K."/>
            <person name="Antonio B.A."/>
            <person name="Baba T."/>
            <person name="Sakata K."/>
            <person name="Nagamura Y."/>
            <person name="Aoki H."/>
            <person name="Arikawa K."/>
            <person name="Arita K."/>
            <person name="Bito T."/>
            <person name="Chiden Y."/>
            <person name="Fujitsuka N."/>
            <person name="Fukunaka R."/>
            <person name="Hamada M."/>
            <person name="Harada C."/>
            <person name="Hayashi A."/>
            <person name="Hijishita S."/>
            <person name="Honda M."/>
            <person name="Hosokawa S."/>
            <person name="Ichikawa Y."/>
            <person name="Idonuma A."/>
            <person name="Iijima M."/>
            <person name="Ikeda M."/>
            <person name="Ikeno M."/>
            <person name="Ito K."/>
            <person name="Ito S."/>
            <person name="Ito T."/>
            <person name="Ito Y."/>
            <person name="Ito Y."/>
            <person name="Iwabuchi A."/>
            <person name="Kamiya K."/>
            <person name="Karasawa W."/>
            <person name="Kurita K."/>
            <person name="Katagiri S."/>
            <person name="Kikuta A."/>
            <person name="Kobayashi H."/>
            <person name="Kobayashi N."/>
            <person name="Machita K."/>
            <person name="Maehara T."/>
            <person name="Masukawa M."/>
            <person name="Mizubayashi T."/>
            <person name="Mukai Y."/>
            <person name="Nagasaki H."/>
            <person name="Nagata Y."/>
            <person name="Naito S."/>
            <person name="Nakashima M."/>
            <person name="Nakama Y."/>
            <person name="Nakamichi Y."/>
            <person name="Nakamura M."/>
            <person name="Meguro A."/>
            <person name="Negishi M."/>
            <person name="Ohta I."/>
            <person name="Ohta T."/>
            <person name="Okamoto M."/>
            <person name="Ono N."/>
            <person name="Saji S."/>
            <person name="Sakaguchi M."/>
            <person name="Sakai K."/>
            <person name="Shibata M."/>
            <person name="Shimokawa T."/>
            <person name="Song J."/>
            <person name="Takazaki Y."/>
            <person name="Terasawa K."/>
            <person name="Tsugane M."/>
            <person name="Tsuji K."/>
            <person name="Ueda S."/>
            <person name="Waki K."/>
            <person name="Yamagata H."/>
            <person name="Yamamoto M."/>
            <person name="Yamamoto S."/>
            <person name="Yamane H."/>
            <person name="Yoshiki S."/>
            <person name="Yoshihara R."/>
            <person name="Yukawa K."/>
            <person name="Zhong H."/>
            <person name="Yano M."/>
            <person name="Yuan Q."/>
            <person name="Ouyang S."/>
            <person name="Liu J."/>
            <person name="Jones K.M."/>
            <person name="Gansberger K."/>
            <person name="Moffat K."/>
            <person name="Hill J."/>
            <person name="Bera J."/>
            <person name="Fadrosh D."/>
            <person name="Jin S."/>
            <person name="Johri S."/>
            <person name="Kim M."/>
            <person name="Overton L."/>
            <person name="Reardon M."/>
            <person name="Tsitrin T."/>
            <person name="Vuong H."/>
            <person name="Weaver B."/>
            <person name="Ciecko A."/>
            <person name="Tallon L."/>
            <person name="Jackson J."/>
            <person name="Pai G."/>
            <person name="Aken S.V."/>
            <person name="Utterback T."/>
            <person name="Reidmuller S."/>
            <person name="Feldblyum T."/>
            <person name="Hsiao J."/>
            <person name="Zismann V."/>
            <person name="Iobst S."/>
            <person name="de Vazeille A.R."/>
            <person name="Buell C.R."/>
            <person name="Ying K."/>
            <person name="Li Y."/>
            <person name="Lu T."/>
            <person name="Huang Y."/>
            <person name="Zhao Q."/>
            <person name="Feng Q."/>
            <person name="Zhang L."/>
            <person name="Zhu J."/>
            <person name="Weng Q."/>
            <person name="Mu J."/>
            <person name="Lu Y."/>
            <person name="Fan D."/>
            <person name="Liu Y."/>
            <person name="Guan J."/>
            <person name="Zhang Y."/>
            <person name="Yu S."/>
            <person name="Liu X."/>
            <person name="Zhang Y."/>
            <person name="Hong G."/>
            <person name="Han B."/>
            <person name="Choisne N."/>
            <person name="Demange N."/>
            <person name="Orjeda G."/>
            <person name="Samain S."/>
            <person name="Cattolico L."/>
            <person name="Pelletier E."/>
            <person name="Couloux A."/>
            <person name="Segurens B."/>
            <person name="Wincker P."/>
            <person name="D'Hont A."/>
            <person name="Scarpelli C."/>
            <person name="Weissenbach J."/>
            <person name="Salanoubat M."/>
            <person name="Quetier F."/>
            <person name="Yu Y."/>
            <person name="Kim H.R."/>
            <person name="Rambo T."/>
            <person name="Currie J."/>
            <person name="Collura K."/>
            <person name="Luo M."/>
            <person name="Yang T."/>
            <person name="Ammiraju J.S.S."/>
            <person name="Engler F."/>
            <person name="Soderlund C."/>
            <person name="Wing R.A."/>
            <person name="Palmer L.E."/>
            <person name="de la Bastide M."/>
            <person name="Spiegel L."/>
            <person name="Nascimento L."/>
            <person name="Zutavern T."/>
            <person name="O'Shaughnessy A."/>
            <person name="Dike S."/>
            <person name="Dedhia N."/>
            <person name="Preston R."/>
            <person name="Balija V."/>
            <person name="McCombie W.R."/>
            <person name="Chow T."/>
            <person name="Chen H."/>
            <person name="Chung M."/>
            <person name="Chen C."/>
            <person name="Shaw J."/>
            <person name="Wu H."/>
            <person name="Hsiao K."/>
            <person name="Chao Y."/>
            <person name="Chu M."/>
            <person name="Cheng C."/>
            <person name="Hour A."/>
            <person name="Lee P."/>
            <person name="Lin S."/>
            <person name="Lin Y."/>
            <person name="Liou J."/>
            <person name="Liu S."/>
            <person name="Hsing Y."/>
            <person name="Raghuvanshi S."/>
            <person name="Mohanty A."/>
            <person name="Bharti A.K."/>
            <person name="Gaur A."/>
            <person name="Gupta V."/>
            <person name="Kumar D."/>
            <person name="Ravi V."/>
            <person name="Vij S."/>
            <person name="Kapur A."/>
            <person name="Khurana P."/>
            <person name="Khurana P."/>
            <person name="Khurana J.P."/>
            <person name="Tyagi A.K."/>
            <person name="Gaikwad K."/>
            <person name="Singh A."/>
            <person name="Dalal V."/>
            <person name="Srivastava S."/>
            <person name="Dixit A."/>
            <person name="Pal A.K."/>
            <person name="Ghazi I.A."/>
            <person name="Yadav M."/>
            <person name="Pandit A."/>
            <person name="Bhargava A."/>
            <person name="Sureshbabu K."/>
            <person name="Batra K."/>
            <person name="Sharma T.R."/>
            <person name="Mohapatra T."/>
            <person name="Singh N.K."/>
            <person name="Messing J."/>
            <person name="Nelson A.B."/>
            <person name="Fuks G."/>
            <person name="Kavchok S."/>
            <person name="Keizer G."/>
            <person name="Linton E."/>
            <person name="Llaca V."/>
            <person name="Song R."/>
            <person name="Tanyolac B."/>
            <person name="Young S."/>
            <person name="Ho-Il K."/>
            <person name="Hahn J.H."/>
            <person name="Sangsakoo G."/>
            <person name="Vanavichit A."/>
            <person name="de Mattos Luiz.A.T."/>
            <person name="Zimmer P.D."/>
            <person name="Malone G."/>
            <person name="Dellagostin O."/>
            <person name="de Oliveira A.C."/>
            <person name="Bevan M."/>
            <person name="Bancroft I."/>
            <person name="Minx P."/>
            <person name="Cordum H."/>
            <person name="Wilson R."/>
            <person name="Cheng Z."/>
            <person name="Jin W."/>
            <person name="Jiang J."/>
            <person name="Leong S.A."/>
            <person name="Iwama H."/>
            <person name="Gojobori T."/>
            <person name="Itoh T."/>
            <person name="Niimura Y."/>
            <person name="Fujii Y."/>
            <person name="Habara T."/>
            <person name="Sakai H."/>
            <person name="Sato Y."/>
            <person name="Wilson G."/>
            <person name="Kumar K."/>
            <person name="McCouch S."/>
            <person name="Juretic N."/>
            <person name="Hoen D."/>
            <person name="Wright S."/>
            <person name="Bruskiewich R."/>
            <person name="Bureau T."/>
            <person name="Miyao A."/>
            <person name="Hirochika H."/>
            <person name="Nishikawa T."/>
            <person name="Kadowaki K."/>
            <person name="Sugiura M."/>
            <person name="Burr B."/>
            <person name="Sasaki T."/>
        </authorList>
    </citation>
    <scope>NUCLEOTIDE SEQUENCE [LARGE SCALE GENOMIC DNA]</scope>
    <source>
        <strain evidence="3">cv. Nipponbare</strain>
    </source>
</reference>
<dbReference type="EMBL" id="AP008208">
    <property type="protein sequence ID" value="BAH91809.1"/>
    <property type="molecule type" value="Genomic_DNA"/>
</dbReference>
<dbReference type="Proteomes" id="UP000000763">
    <property type="component" value="Chromosome 2"/>
</dbReference>
<accession>C7IY21</accession>
<name>C7IY21_ORYSJ</name>